<evidence type="ECO:0000313" key="2">
    <source>
        <dbReference type="Proteomes" id="UP001172155"/>
    </source>
</evidence>
<dbReference type="AlphaFoldDB" id="A0AA40K2N3"/>
<dbReference type="Proteomes" id="UP001172155">
    <property type="component" value="Unassembled WGS sequence"/>
</dbReference>
<protein>
    <submittedName>
        <fullName evidence="1">Uncharacterized protein</fullName>
    </submittedName>
</protein>
<gene>
    <name evidence="1" type="ORF">B0T18DRAFT_186912</name>
</gene>
<comment type="caution">
    <text evidence="1">The sequence shown here is derived from an EMBL/GenBank/DDBJ whole genome shotgun (WGS) entry which is preliminary data.</text>
</comment>
<accession>A0AA40K2N3</accession>
<evidence type="ECO:0000313" key="1">
    <source>
        <dbReference type="EMBL" id="KAK0743595.1"/>
    </source>
</evidence>
<dbReference type="EMBL" id="JAUKUD010000005">
    <property type="protein sequence ID" value="KAK0743595.1"/>
    <property type="molecule type" value="Genomic_DNA"/>
</dbReference>
<proteinExistence type="predicted"/>
<keyword evidence="2" id="KW-1185">Reference proteome</keyword>
<reference evidence="1" key="1">
    <citation type="submission" date="2023-06" db="EMBL/GenBank/DDBJ databases">
        <title>Genome-scale phylogeny and comparative genomics of the fungal order Sordariales.</title>
        <authorList>
            <consortium name="Lawrence Berkeley National Laboratory"/>
            <person name="Hensen N."/>
            <person name="Bonometti L."/>
            <person name="Westerberg I."/>
            <person name="Brannstrom I.O."/>
            <person name="Guillou S."/>
            <person name="Cros-Aarteil S."/>
            <person name="Calhoun S."/>
            <person name="Haridas S."/>
            <person name="Kuo A."/>
            <person name="Mondo S."/>
            <person name="Pangilinan J."/>
            <person name="Riley R."/>
            <person name="LaButti K."/>
            <person name="Andreopoulos B."/>
            <person name="Lipzen A."/>
            <person name="Chen C."/>
            <person name="Yanf M."/>
            <person name="Daum C."/>
            <person name="Ng V."/>
            <person name="Clum A."/>
            <person name="Steindorff A."/>
            <person name="Ohm R."/>
            <person name="Martin F."/>
            <person name="Silar P."/>
            <person name="Natvig D."/>
            <person name="Lalanne C."/>
            <person name="Gautier V."/>
            <person name="Ament-velasquez S.L."/>
            <person name="Kruys A."/>
            <person name="Hutchinson M.I."/>
            <person name="Powell A.J."/>
            <person name="Barry K."/>
            <person name="Miller A.N."/>
            <person name="Grigoriev I.V."/>
            <person name="Debuchy R."/>
            <person name="Gladieux P."/>
            <person name="Thoren M.H."/>
            <person name="Johannesson H."/>
        </authorList>
    </citation>
    <scope>NUCLEOTIDE SEQUENCE</scope>
    <source>
        <strain evidence="1">SMH3187-1</strain>
    </source>
</reference>
<name>A0AA40K2N3_9PEZI</name>
<organism evidence="1 2">
    <name type="scientific">Schizothecium vesticola</name>
    <dbReference type="NCBI Taxonomy" id="314040"/>
    <lineage>
        <taxon>Eukaryota</taxon>
        <taxon>Fungi</taxon>
        <taxon>Dikarya</taxon>
        <taxon>Ascomycota</taxon>
        <taxon>Pezizomycotina</taxon>
        <taxon>Sordariomycetes</taxon>
        <taxon>Sordariomycetidae</taxon>
        <taxon>Sordariales</taxon>
        <taxon>Schizotheciaceae</taxon>
        <taxon>Schizothecium</taxon>
    </lineage>
</organism>
<sequence length="232" mass="25441">MVAVDEMRRSSSLCLSLCLASTGDAVSLLSPLLSDFSPVSAARRRQTGSLPSIQNRARVARRNGDAGFSTTGRPSQSRWVSCRLPGNSPQRHGAVARGLISLRQGKVGGGVPPQIPVHIATLTLAPVWKRRNHAFRSTWITQRVQGTNIIACRCPDILVPSDITRSRLSKAISILQVHPPRRCRSADDDPGLFPGCLGWRVFFWTLLCDGDTGHRETSFVRLRLMRQIGGLK</sequence>